<dbReference type="AlphaFoldDB" id="A0A6C0ED83"/>
<evidence type="ECO:0000256" key="1">
    <source>
        <dbReference type="SAM" id="Coils"/>
    </source>
</evidence>
<keyword evidence="1" id="KW-0175">Coiled coil</keyword>
<dbReference type="EMBL" id="MN739786">
    <property type="protein sequence ID" value="QHT26353.1"/>
    <property type="molecule type" value="Genomic_DNA"/>
</dbReference>
<proteinExistence type="predicted"/>
<feature type="coiled-coil region" evidence="1">
    <location>
        <begin position="114"/>
        <end position="141"/>
    </location>
</feature>
<organism evidence="2">
    <name type="scientific">viral metagenome</name>
    <dbReference type="NCBI Taxonomy" id="1070528"/>
    <lineage>
        <taxon>unclassified sequences</taxon>
        <taxon>metagenomes</taxon>
        <taxon>organismal metagenomes</taxon>
    </lineage>
</organism>
<protein>
    <submittedName>
        <fullName evidence="2">Uncharacterized protein</fullName>
    </submittedName>
</protein>
<accession>A0A6C0ED83</accession>
<sequence>MSLYPLKLEKYQYKLKFEERNVLHRHYVLTMMFNDRRFVFTRLYNTPKHEDEVFEVWFIKSNECRLKYCNQPFNHVYGYETNAHVNDFPALTENERIYAKLTDIEKIYTKLTDIEKIYAKLTDIEKKLDDLTKKDADLKADVKALKTVIGC</sequence>
<name>A0A6C0ED83_9ZZZZ</name>
<evidence type="ECO:0000313" key="2">
    <source>
        <dbReference type="EMBL" id="QHT26353.1"/>
    </source>
</evidence>
<reference evidence="2" key="1">
    <citation type="journal article" date="2020" name="Nature">
        <title>Giant virus diversity and host interactions through global metagenomics.</title>
        <authorList>
            <person name="Schulz F."/>
            <person name="Roux S."/>
            <person name="Paez-Espino D."/>
            <person name="Jungbluth S."/>
            <person name="Walsh D.A."/>
            <person name="Denef V.J."/>
            <person name="McMahon K.D."/>
            <person name="Konstantinidis K.T."/>
            <person name="Eloe-Fadrosh E.A."/>
            <person name="Kyrpides N.C."/>
            <person name="Woyke T."/>
        </authorList>
    </citation>
    <scope>NUCLEOTIDE SEQUENCE</scope>
    <source>
        <strain evidence="2">GVMAG-M-3300023179-27</strain>
    </source>
</reference>